<evidence type="ECO:0000313" key="2">
    <source>
        <dbReference type="EMBL" id="GEU30253.1"/>
    </source>
</evidence>
<keyword evidence="2" id="KW-0548">Nucleotidyltransferase</keyword>
<dbReference type="EMBL" id="BKCJ010000142">
    <property type="protein sequence ID" value="GEU30253.1"/>
    <property type="molecule type" value="Genomic_DNA"/>
</dbReference>
<dbReference type="GO" id="GO:0003964">
    <property type="term" value="F:RNA-directed DNA polymerase activity"/>
    <property type="evidence" value="ECO:0007669"/>
    <property type="project" value="UniProtKB-KW"/>
</dbReference>
<reference evidence="2" key="1">
    <citation type="journal article" date="2019" name="Sci. Rep.">
        <title>Draft genome of Tanacetum cinerariifolium, the natural source of mosquito coil.</title>
        <authorList>
            <person name="Yamashiro T."/>
            <person name="Shiraishi A."/>
            <person name="Satake H."/>
            <person name="Nakayama K."/>
        </authorList>
    </citation>
    <scope>NUCLEOTIDE SEQUENCE</scope>
</reference>
<protein>
    <submittedName>
        <fullName evidence="2">Reverse transcriptase domain-containing protein</fullName>
    </submittedName>
</protein>
<feature type="compositionally biased region" description="Acidic residues" evidence="1">
    <location>
        <begin position="150"/>
        <end position="166"/>
    </location>
</feature>
<keyword evidence="2" id="KW-0695">RNA-directed DNA polymerase</keyword>
<keyword evidence="2" id="KW-0808">Transferase</keyword>
<gene>
    <name evidence="2" type="ORF">Tci_002231</name>
</gene>
<accession>A0A6L2IZT2</accession>
<organism evidence="2">
    <name type="scientific">Tanacetum cinerariifolium</name>
    <name type="common">Dalmatian daisy</name>
    <name type="synonym">Chrysanthemum cinerariifolium</name>
    <dbReference type="NCBI Taxonomy" id="118510"/>
    <lineage>
        <taxon>Eukaryota</taxon>
        <taxon>Viridiplantae</taxon>
        <taxon>Streptophyta</taxon>
        <taxon>Embryophyta</taxon>
        <taxon>Tracheophyta</taxon>
        <taxon>Spermatophyta</taxon>
        <taxon>Magnoliopsida</taxon>
        <taxon>eudicotyledons</taxon>
        <taxon>Gunneridae</taxon>
        <taxon>Pentapetalae</taxon>
        <taxon>asterids</taxon>
        <taxon>campanulids</taxon>
        <taxon>Asterales</taxon>
        <taxon>Asteraceae</taxon>
        <taxon>Asteroideae</taxon>
        <taxon>Anthemideae</taxon>
        <taxon>Anthemidinae</taxon>
        <taxon>Tanacetum</taxon>
    </lineage>
</organism>
<feature type="compositionally biased region" description="Acidic residues" evidence="1">
    <location>
        <begin position="180"/>
        <end position="211"/>
    </location>
</feature>
<feature type="region of interest" description="Disordered" evidence="1">
    <location>
        <begin position="400"/>
        <end position="437"/>
    </location>
</feature>
<evidence type="ECO:0000256" key="1">
    <source>
        <dbReference type="SAM" id="MobiDB-lite"/>
    </source>
</evidence>
<sequence length="437" mass="50404">MKRERKQDLIKSGAAPKLPRLVVPTRLKLDDALWAFRTAYKTPTDTTPYKLKYGKNCHLPFEIEHRAYWALKNCNPDLIVAGEKRMFQLHDLDELRHQAYENSRLYKTRWTPYAASSPPSPYYIHGLEEPHDPDYVPEPIYPKYMPLEDEHSDPEEDPEEYEDDETKDGLVDYPIYGRDDGDDDEEDSSRDDADDEDEDEEDKKEEEEEEPLALADSTVSYSTTITTYLTLRIASTQALIDVVTAALPSPLVPPVPPSLYIPPSVDPPYLIPTQSCLDAEARRQGIVEVGYGIRDTWVDPAEAVPEIAPMTLEEDSRTRISQRVTTDSQWVDLLMEDRIAYRETILIVEEDAYTIQEAWAHSIGLSQAVHSKLQTHYEQTQHQVHETRFHMQQTKMAELRETDRRRQAQMTRRASQPRLDARVPDHQDASRDADSHI</sequence>
<proteinExistence type="predicted"/>
<feature type="compositionally biased region" description="Basic and acidic residues" evidence="1">
    <location>
        <begin position="419"/>
        <end position="437"/>
    </location>
</feature>
<feature type="region of interest" description="Disordered" evidence="1">
    <location>
        <begin position="124"/>
        <end position="218"/>
    </location>
</feature>
<name>A0A6L2IZT2_TANCI</name>
<comment type="caution">
    <text evidence="2">The sequence shown here is derived from an EMBL/GenBank/DDBJ whole genome shotgun (WGS) entry which is preliminary data.</text>
</comment>
<dbReference type="AlphaFoldDB" id="A0A6L2IZT2"/>